<name>A0A0D6JDP7_9HYPH</name>
<evidence type="ECO:0000313" key="1">
    <source>
        <dbReference type="EMBL" id="CPR17798.1"/>
    </source>
</evidence>
<organism evidence="1 2">
    <name type="scientific">Candidatus Filomicrobium marinum</name>
    <dbReference type="NCBI Taxonomy" id="1608628"/>
    <lineage>
        <taxon>Bacteria</taxon>
        <taxon>Pseudomonadati</taxon>
        <taxon>Pseudomonadota</taxon>
        <taxon>Alphaproteobacteria</taxon>
        <taxon>Hyphomicrobiales</taxon>
        <taxon>Hyphomicrobiaceae</taxon>
        <taxon>Filomicrobium</taxon>
    </lineage>
</organism>
<dbReference type="KEGG" id="fiy:BN1229_v1_1424"/>
<protein>
    <submittedName>
        <fullName evidence="1">Uncharacterized protein</fullName>
    </submittedName>
</protein>
<reference evidence="2" key="1">
    <citation type="submission" date="2015-02" db="EMBL/GenBank/DDBJ databases">
        <authorList>
            <person name="Chooi Y.-H."/>
        </authorList>
    </citation>
    <scope>NUCLEOTIDE SEQUENCE [LARGE SCALE GENOMIC DNA]</scope>
    <source>
        <strain evidence="2">strain Y</strain>
    </source>
</reference>
<dbReference type="Proteomes" id="UP000033187">
    <property type="component" value="Chromosome 1"/>
</dbReference>
<sequence>MLNLSGLMTEGARISALPCVSTSLWSLCLERHNPNYIKRPPEENAAVRASFGARCTHGAVRWLRDACPVRVGCPQGTPSHARGSRIVRCLAHGTNRFATEVR</sequence>
<dbReference type="KEGG" id="fil:BN1229_v1_1423"/>
<evidence type="ECO:0000313" key="2">
    <source>
        <dbReference type="Proteomes" id="UP000033187"/>
    </source>
</evidence>
<keyword evidence="2" id="KW-1185">Reference proteome</keyword>
<accession>A0A0D6JDP7</accession>
<proteinExistence type="predicted"/>
<dbReference type="EMBL" id="LN829119">
    <property type="protein sequence ID" value="CPR17798.1"/>
    <property type="molecule type" value="Genomic_DNA"/>
</dbReference>
<dbReference type="AlphaFoldDB" id="A0A0D6JDP7"/>
<gene>
    <name evidence="1" type="ORF">YBN1229_v1_1424</name>
</gene>